<dbReference type="GO" id="GO:0061630">
    <property type="term" value="F:ubiquitin protein ligase activity"/>
    <property type="evidence" value="ECO:0007669"/>
    <property type="project" value="UniProtKB-EC"/>
</dbReference>
<evidence type="ECO:0000256" key="2">
    <source>
        <dbReference type="ARBA" id="ARBA00012483"/>
    </source>
</evidence>
<accession>A0A5N6QDW7</accession>
<dbReference type="AlphaFoldDB" id="A0A5N6QDW7"/>
<keyword evidence="9" id="KW-1185">Reference proteome</keyword>
<dbReference type="GO" id="GO:0005737">
    <property type="term" value="C:cytoplasm"/>
    <property type="evidence" value="ECO:0007669"/>
    <property type="project" value="TreeGrafter"/>
</dbReference>
<dbReference type="SUPFAM" id="SSF57850">
    <property type="entry name" value="RING/U-box"/>
    <property type="match status" value="1"/>
</dbReference>
<evidence type="ECO:0000256" key="1">
    <source>
        <dbReference type="ARBA" id="ARBA00000900"/>
    </source>
</evidence>
<gene>
    <name evidence="8" type="ORF">FH972_002018</name>
</gene>
<proteinExistence type="predicted"/>
<dbReference type="CDD" id="cd16454">
    <property type="entry name" value="RING-H2_PA-TM-RING"/>
    <property type="match status" value="1"/>
</dbReference>
<evidence type="ECO:0000256" key="3">
    <source>
        <dbReference type="ARBA" id="ARBA00022723"/>
    </source>
</evidence>
<evidence type="ECO:0000256" key="4">
    <source>
        <dbReference type="ARBA" id="ARBA00022771"/>
    </source>
</evidence>
<organism evidence="8 9">
    <name type="scientific">Carpinus fangiana</name>
    <dbReference type="NCBI Taxonomy" id="176857"/>
    <lineage>
        <taxon>Eukaryota</taxon>
        <taxon>Viridiplantae</taxon>
        <taxon>Streptophyta</taxon>
        <taxon>Embryophyta</taxon>
        <taxon>Tracheophyta</taxon>
        <taxon>Spermatophyta</taxon>
        <taxon>Magnoliopsida</taxon>
        <taxon>eudicotyledons</taxon>
        <taxon>Gunneridae</taxon>
        <taxon>Pentapetalae</taxon>
        <taxon>rosids</taxon>
        <taxon>fabids</taxon>
        <taxon>Fagales</taxon>
        <taxon>Betulaceae</taxon>
        <taxon>Carpinus</taxon>
    </lineage>
</organism>
<evidence type="ECO:0000256" key="5">
    <source>
        <dbReference type="ARBA" id="ARBA00022833"/>
    </source>
</evidence>
<dbReference type="Proteomes" id="UP000327013">
    <property type="component" value="Chromosome 1"/>
</dbReference>
<dbReference type="InterPro" id="IPR011990">
    <property type="entry name" value="TPR-like_helical_dom_sf"/>
</dbReference>
<keyword evidence="3" id="KW-0479">Metal-binding</keyword>
<dbReference type="Gene3D" id="1.25.40.10">
    <property type="entry name" value="Tetratricopeptide repeat domain"/>
    <property type="match status" value="1"/>
</dbReference>
<dbReference type="InterPro" id="IPR013083">
    <property type="entry name" value="Znf_RING/FYVE/PHD"/>
</dbReference>
<dbReference type="EMBL" id="CM017321">
    <property type="protein sequence ID" value="KAE7997377.1"/>
    <property type="molecule type" value="Genomic_DNA"/>
</dbReference>
<name>A0A5N6QDW7_9ROSI</name>
<keyword evidence="5" id="KW-0862">Zinc</keyword>
<dbReference type="PROSITE" id="PS50089">
    <property type="entry name" value="ZF_RING_2"/>
    <property type="match status" value="1"/>
</dbReference>
<dbReference type="OrthoDB" id="4348522at2759"/>
<dbReference type="GO" id="GO:0008270">
    <property type="term" value="F:zinc ion binding"/>
    <property type="evidence" value="ECO:0007669"/>
    <property type="project" value="UniProtKB-KW"/>
</dbReference>
<dbReference type="PANTHER" id="PTHR15710">
    <property type="entry name" value="E3 UBIQUITIN-PROTEIN LIGASE PRAJA"/>
    <property type="match status" value="1"/>
</dbReference>
<dbReference type="PANTHER" id="PTHR15710:SF229">
    <property type="entry name" value="E3 UBIQUITIN-PROTEIN LIGASE RNF181-LIKE"/>
    <property type="match status" value="1"/>
</dbReference>
<feature type="domain" description="RING-type" evidence="7">
    <location>
        <begin position="82"/>
        <end position="123"/>
    </location>
</feature>
<sequence>MVALACCPCFRTWVPPQSIRKRYREISHRPPPLDLSGWERRRSWESMAEDVARPIPGTRSAIEGLKKVTFEFEDGLRSIGECIICAEEFEGGLELTRLPCAHVYHGDCIVKWLETSHRCPLCRYPLPYVRLLIDAYMKKSPYKDVESAYLELIKSWCIPTEDTYALLLKAYCTSALLEKAVFAEMLKFGLPPS</sequence>
<dbReference type="GO" id="GO:0016567">
    <property type="term" value="P:protein ubiquitination"/>
    <property type="evidence" value="ECO:0007669"/>
    <property type="project" value="TreeGrafter"/>
</dbReference>
<comment type="catalytic activity">
    <reaction evidence="1">
        <text>S-ubiquitinyl-[E2 ubiquitin-conjugating enzyme]-L-cysteine + [acceptor protein]-L-lysine = [E2 ubiquitin-conjugating enzyme]-L-cysteine + N(6)-ubiquitinyl-[acceptor protein]-L-lysine.</text>
        <dbReference type="EC" id="2.3.2.27"/>
    </reaction>
</comment>
<protein>
    <recommendedName>
        <fullName evidence="2">RING-type E3 ubiquitin transferase</fullName>
        <ecNumber evidence="2">2.3.2.27</ecNumber>
    </recommendedName>
</protein>
<reference evidence="8 9" key="1">
    <citation type="submission" date="2019-06" db="EMBL/GenBank/DDBJ databases">
        <title>A chromosomal-level reference genome of Carpinus fangiana (Coryloideae, Betulaceae).</title>
        <authorList>
            <person name="Yang X."/>
            <person name="Wang Z."/>
            <person name="Zhang L."/>
            <person name="Hao G."/>
            <person name="Liu J."/>
            <person name="Yang Y."/>
        </authorList>
    </citation>
    <scope>NUCLEOTIDE SEQUENCE [LARGE SCALE GENOMIC DNA]</scope>
    <source>
        <strain evidence="8">Cfa_2016G</strain>
        <tissue evidence="8">Leaf</tissue>
    </source>
</reference>
<dbReference type="InterPro" id="IPR001841">
    <property type="entry name" value="Znf_RING"/>
</dbReference>
<dbReference type="Gene3D" id="3.30.40.10">
    <property type="entry name" value="Zinc/RING finger domain, C3HC4 (zinc finger)"/>
    <property type="match status" value="1"/>
</dbReference>
<evidence type="ECO:0000313" key="9">
    <source>
        <dbReference type="Proteomes" id="UP000327013"/>
    </source>
</evidence>
<evidence type="ECO:0000256" key="6">
    <source>
        <dbReference type="PROSITE-ProRule" id="PRU00175"/>
    </source>
</evidence>
<evidence type="ECO:0000313" key="8">
    <source>
        <dbReference type="EMBL" id="KAE7997377.1"/>
    </source>
</evidence>
<dbReference type="EC" id="2.3.2.27" evidence="2"/>
<dbReference type="SMART" id="SM00184">
    <property type="entry name" value="RING"/>
    <property type="match status" value="1"/>
</dbReference>
<dbReference type="Pfam" id="PF13639">
    <property type="entry name" value="zf-RING_2"/>
    <property type="match status" value="1"/>
</dbReference>
<evidence type="ECO:0000259" key="7">
    <source>
        <dbReference type="PROSITE" id="PS50089"/>
    </source>
</evidence>
<keyword evidence="4 6" id="KW-0863">Zinc-finger</keyword>